<keyword evidence="3" id="KW-1185">Reference proteome</keyword>
<dbReference type="HOGENOM" id="CLU_111973_1_0_5"/>
<dbReference type="RefSeq" id="WP_013651060.1">
    <property type="nucleotide sequence ID" value="NC_015259.1"/>
</dbReference>
<accession>F2J191</accession>
<dbReference type="PATRIC" id="fig|991905.3.peg.305"/>
<dbReference type="Proteomes" id="UP000008130">
    <property type="component" value="Chromosome"/>
</dbReference>
<feature type="domain" description="T6SS Transcription factor RovC-like DNA binding" evidence="1">
    <location>
        <begin position="73"/>
        <end position="176"/>
    </location>
</feature>
<protein>
    <recommendedName>
        <fullName evidence="1">T6SS Transcription factor RovC-like DNA binding domain-containing protein</fullName>
    </recommendedName>
</protein>
<evidence type="ECO:0000313" key="3">
    <source>
        <dbReference type="Proteomes" id="UP000008130"/>
    </source>
</evidence>
<dbReference type="InterPro" id="IPR018754">
    <property type="entry name" value="RovC-like_DNA-bd"/>
</dbReference>
<dbReference type="AlphaFoldDB" id="F2J191"/>
<dbReference type="Pfam" id="PF10074">
    <property type="entry name" value="RovC_DNA-bd"/>
    <property type="match status" value="1"/>
</dbReference>
<name>F2J191_POLGS</name>
<proteinExistence type="predicted"/>
<evidence type="ECO:0000313" key="2">
    <source>
        <dbReference type="EMBL" id="ADZ68737.1"/>
    </source>
</evidence>
<dbReference type="KEGG" id="pgv:SL003B_0301"/>
<evidence type="ECO:0000259" key="1">
    <source>
        <dbReference type="Pfam" id="PF10074"/>
    </source>
</evidence>
<organism evidence="2 3">
    <name type="scientific">Polymorphum gilvum (strain LMG 25793 / CGMCC 1.9160 / SL003B-26A1)</name>
    <dbReference type="NCBI Taxonomy" id="991905"/>
    <lineage>
        <taxon>Bacteria</taxon>
        <taxon>Pseudomonadati</taxon>
        <taxon>Pseudomonadota</taxon>
        <taxon>Alphaproteobacteria</taxon>
        <taxon>Rhodobacterales</taxon>
        <taxon>Paracoccaceae</taxon>
        <taxon>Polymorphum</taxon>
    </lineage>
</organism>
<dbReference type="eggNOG" id="COG5419">
    <property type="taxonomic scope" value="Bacteria"/>
</dbReference>
<dbReference type="EMBL" id="CP002568">
    <property type="protein sequence ID" value="ADZ68737.1"/>
    <property type="molecule type" value="Genomic_DNA"/>
</dbReference>
<reference evidence="2 3" key="1">
    <citation type="journal article" date="2011" name="J. Bacteriol.">
        <title>Complete genome sequence of Polymorphum gilvum SL003B-26A1T, a crude oil-degrading bacterium from oil-polluted saline soil.</title>
        <authorList>
            <person name="Li S.G."/>
            <person name="Tang Y.Q."/>
            <person name="Nie Y."/>
            <person name="Cai M."/>
            <person name="Wu X.L."/>
        </authorList>
    </citation>
    <scope>NUCLEOTIDE SEQUENCE [LARGE SCALE GENOMIC DNA]</scope>
    <source>
        <strain evidence="3">LMG 25793 / CGMCC 1.9160 / SL003B-26A1</strain>
    </source>
</reference>
<dbReference type="STRING" id="991905.SL003B_0301"/>
<gene>
    <name evidence="2" type="ordered locus">SL003B_0301</name>
</gene>
<sequence>MFWLPAHDTGAVVLAATPPLLSGGADLSGALGPADAETSDDGEYFRFDLGRGQYLNLVRLHDADAAAPLSIFIPVDTDGLDRIDTASRLLHALLGRRVLPDKRDLTRQQRRRSRHMLQAVDGRMNGASYREIAGVVYGVARVADEPWKTSALRDAVMDLVRDAFAMIEGGYLTLLRQRRRN</sequence>